<feature type="binding site" evidence="1">
    <location>
        <position position="135"/>
    </location>
    <ligand>
        <name>a divalent metal cation</name>
        <dbReference type="ChEBI" id="CHEBI:60240"/>
        <note>catalytic</note>
    </ligand>
</feature>
<comment type="catalytic activity">
    <reaction evidence="1">
        <text>3-dehydroshikimate = 3,4-dihydroxybenzoate + H2O</text>
        <dbReference type="Rhea" id="RHEA:24848"/>
        <dbReference type="ChEBI" id="CHEBI:15377"/>
        <dbReference type="ChEBI" id="CHEBI:16630"/>
        <dbReference type="ChEBI" id="CHEBI:36241"/>
        <dbReference type="EC" id="4.2.1.118"/>
    </reaction>
</comment>
<dbReference type="InterPro" id="IPR029068">
    <property type="entry name" value="Glyas_Bleomycin-R_OHBP_Dase"/>
</dbReference>
<dbReference type="HAMAP" id="MF_02238">
    <property type="entry name" value="DSD"/>
    <property type="match status" value="1"/>
</dbReference>
<dbReference type="GO" id="GO:0016853">
    <property type="term" value="F:isomerase activity"/>
    <property type="evidence" value="ECO:0007669"/>
    <property type="project" value="UniProtKB-KW"/>
</dbReference>
<dbReference type="GO" id="GO:0046279">
    <property type="term" value="P:3,4-dihydroxybenzoate biosynthetic process"/>
    <property type="evidence" value="ECO:0007669"/>
    <property type="project" value="UniProtKB-UniRule"/>
</dbReference>
<dbReference type="RefSeq" id="WP_094404329.1">
    <property type="nucleotide sequence ID" value="NZ_NMVO01000001.1"/>
</dbReference>
<feature type="binding site" evidence="1">
    <location>
        <position position="166"/>
    </location>
    <ligand>
        <name>a divalent metal cation</name>
        <dbReference type="ChEBI" id="CHEBI:60240"/>
        <note>catalytic</note>
    </ligand>
</feature>
<dbReference type="Proteomes" id="UP000215896">
    <property type="component" value="Unassembled WGS sequence"/>
</dbReference>
<dbReference type="InterPro" id="IPR043700">
    <property type="entry name" value="DSD"/>
</dbReference>
<keyword evidence="3" id="KW-0413">Isomerase</keyword>
<dbReference type="GO" id="GO:0046872">
    <property type="term" value="F:metal ion binding"/>
    <property type="evidence" value="ECO:0007669"/>
    <property type="project" value="UniProtKB-UniRule"/>
</dbReference>
<keyword evidence="1" id="KW-0479">Metal-binding</keyword>
<dbReference type="AlphaFoldDB" id="A0A255GPJ1"/>
<dbReference type="PANTHER" id="PTHR12110:SF21">
    <property type="entry name" value="XYLOSE ISOMERASE-LIKE TIM BARREL DOMAIN-CONTAINING PROTEIN"/>
    <property type="match status" value="1"/>
</dbReference>
<dbReference type="Gene3D" id="3.20.20.150">
    <property type="entry name" value="Divalent-metal-dependent TIM barrel enzymes"/>
    <property type="match status" value="1"/>
</dbReference>
<proteinExistence type="inferred from homology"/>
<dbReference type="InterPro" id="IPR013022">
    <property type="entry name" value="Xyl_isomerase-like_TIM-brl"/>
</dbReference>
<dbReference type="SUPFAM" id="SSF51658">
    <property type="entry name" value="Xylose isomerase-like"/>
    <property type="match status" value="1"/>
</dbReference>
<dbReference type="InterPro" id="IPR037523">
    <property type="entry name" value="VOC_core"/>
</dbReference>
<feature type="domain" description="VOC" evidence="2">
    <location>
        <begin position="452"/>
        <end position="596"/>
    </location>
</feature>
<sequence length="639" mass="68766">MRKGIATVSVGGTLTEKLDAISAARFDGIEIFDADLISAPLSPAELARRCADLGLSIDLFQPVRDVEGTPPERFDAVLHRVRSKLRVMGELGVDRMLICSSVAPDAITEDRDLMAEQLAAVGDLAAEAGVLVGYEALAWGRTTSRFVDSWDVVQRCDHANVGVVVDTFHMLGRGDGPQALAGVPGERIAFLQVADAPRMGMQVLEWSRHFRCFPGQGNLEVAPLVAEVYARGYRGPLSLEIFSDVVREADPRATALDAMRSLLHLEEELREIWSAEGAGARRPRVELFDPPPAPERVDAAFVEIAVGGEFGSGGIQQTLSGLGFSQVGTHRGLPVHWWRNGDAHIVLNALPTAAPLSVTALGVGVGDPLDVASRAEALLWPRARSRRRPGDAPLPGLDTPGGLAVFLSAGEHGDGWQVDFRAPASVTMAERASNERDEATDAPLAEEGTGLGIDHVGASIDPNLLPAEQSFFRTVLGMRAGALSEFMQPGGRMRSRPLTPAVGDLRVIVSVDDGTRPDEARRGLNQVAIAVSDIFTVVEQARRAGLKLMPVPDNYYVDLAARFPDLDAELVTRLRSGGVLYDRDETGGELFHVYTPILGNGFYLEVLQRTGGYAGYGAPNTVIRLAAHAEQRERDPLER</sequence>
<evidence type="ECO:0000256" key="1">
    <source>
        <dbReference type="HAMAP-Rule" id="MF_02238"/>
    </source>
</evidence>
<comment type="similarity">
    <text evidence="1">Belongs to the bacterial two-domain DSD family.</text>
</comment>
<dbReference type="UniPathway" id="UPA00088"/>
<organism evidence="3 4">
    <name type="scientific">Enemella evansiae</name>
    <dbReference type="NCBI Taxonomy" id="2016499"/>
    <lineage>
        <taxon>Bacteria</taxon>
        <taxon>Bacillati</taxon>
        <taxon>Actinomycetota</taxon>
        <taxon>Actinomycetes</taxon>
        <taxon>Propionibacteriales</taxon>
        <taxon>Propionibacteriaceae</taxon>
        <taxon>Enemella</taxon>
    </lineage>
</organism>
<dbReference type="Pfam" id="PF01261">
    <property type="entry name" value="AP_endonuc_2"/>
    <property type="match status" value="1"/>
</dbReference>
<comment type="cofactor">
    <cofactor evidence="1">
        <name>a divalent metal cation</name>
        <dbReference type="ChEBI" id="CHEBI:60240"/>
    </cofactor>
</comment>
<feature type="binding site" evidence="1">
    <location>
        <position position="192"/>
    </location>
    <ligand>
        <name>a divalent metal cation</name>
        <dbReference type="ChEBI" id="CHEBI:60240"/>
        <note>catalytic</note>
    </ligand>
</feature>
<accession>A0A255GPJ1</accession>
<dbReference type="InterPro" id="IPR050312">
    <property type="entry name" value="IolE/XylAMocC-like"/>
</dbReference>
<dbReference type="EC" id="4.2.1.118" evidence="1"/>
<dbReference type="Gene3D" id="3.10.180.10">
    <property type="entry name" value="2,3-Dihydroxybiphenyl 1,2-Dioxygenase, domain 1"/>
    <property type="match status" value="2"/>
</dbReference>
<feature type="binding site" evidence="1">
    <location>
        <position position="240"/>
    </location>
    <ligand>
        <name>a divalent metal cation</name>
        <dbReference type="ChEBI" id="CHEBI:60240"/>
        <note>catalytic</note>
    </ligand>
</feature>
<comment type="caution">
    <text evidence="1">Lacks conserved residue(s) required for the propagation of feature annotation.</text>
</comment>
<comment type="function">
    <text evidence="1">Catalyzes the conversion of 3-dehydroshikimate to protocatechuate (3,4-dihydroxybenzoate), a common intermediate of quinate and shikimate degradation pathways.</text>
</comment>
<evidence type="ECO:0000313" key="4">
    <source>
        <dbReference type="Proteomes" id="UP000215896"/>
    </source>
</evidence>
<keyword evidence="4" id="KW-1185">Reference proteome</keyword>
<reference evidence="3 4" key="1">
    <citation type="submission" date="2017-07" db="EMBL/GenBank/DDBJ databases">
        <title>Draft whole genome sequences of clinical Proprionibacteriaceae strains.</title>
        <authorList>
            <person name="Bernier A.-M."/>
            <person name="Bernard K."/>
            <person name="Domingo M.-C."/>
        </authorList>
    </citation>
    <scope>NUCLEOTIDE SEQUENCE [LARGE SCALE GENOMIC DNA]</scope>
    <source>
        <strain evidence="3 4">NML 030167</strain>
    </source>
</reference>
<dbReference type="OrthoDB" id="9780241at2"/>
<dbReference type="EMBL" id="NMVO01000001">
    <property type="protein sequence ID" value="OYO17491.1"/>
    <property type="molecule type" value="Genomic_DNA"/>
</dbReference>
<dbReference type="SUPFAM" id="SSF54593">
    <property type="entry name" value="Glyoxalase/Bleomycin resistance protein/Dihydroxybiphenyl dioxygenase"/>
    <property type="match status" value="1"/>
</dbReference>
<evidence type="ECO:0000259" key="2">
    <source>
        <dbReference type="PROSITE" id="PS51819"/>
    </source>
</evidence>
<dbReference type="GO" id="GO:0046565">
    <property type="term" value="F:3-dehydroshikimate dehydratase activity"/>
    <property type="evidence" value="ECO:0007669"/>
    <property type="project" value="UniProtKB-UniRule"/>
</dbReference>
<gene>
    <name evidence="3" type="ORF">CGZ94_00850</name>
</gene>
<comment type="pathway">
    <text evidence="1">Aromatic compound metabolism; 3,4-dihydroxybenzoate biosynthesis.</text>
</comment>
<dbReference type="PANTHER" id="PTHR12110">
    <property type="entry name" value="HYDROXYPYRUVATE ISOMERASE"/>
    <property type="match status" value="1"/>
</dbReference>
<comment type="caution">
    <text evidence="3">The sequence shown here is derived from an EMBL/GenBank/DDBJ whole genome shotgun (WGS) entry which is preliminary data.</text>
</comment>
<keyword evidence="1" id="KW-0456">Lyase</keyword>
<name>A0A255GPJ1_9ACTN</name>
<dbReference type="InterPro" id="IPR036237">
    <property type="entry name" value="Xyl_isomerase-like_sf"/>
</dbReference>
<evidence type="ECO:0000313" key="3">
    <source>
        <dbReference type="EMBL" id="OYO17491.1"/>
    </source>
</evidence>
<protein>
    <recommendedName>
        <fullName evidence="1">3-dehydroshikimate dehydratase</fullName>
        <shortName evidence="1">DSD</shortName>
        <ecNumber evidence="1">4.2.1.118</ecNumber>
    </recommendedName>
</protein>
<dbReference type="PROSITE" id="PS51819">
    <property type="entry name" value="VOC"/>
    <property type="match status" value="1"/>
</dbReference>